<dbReference type="SUPFAM" id="SSF53850">
    <property type="entry name" value="Periplasmic binding protein-like II"/>
    <property type="match status" value="1"/>
</dbReference>
<name>A0A317FC55_9PROT</name>
<dbReference type="Gene3D" id="3.40.190.10">
    <property type="entry name" value="Periplasmic binding protein-like II"/>
    <property type="match status" value="2"/>
</dbReference>
<keyword evidence="7" id="KW-1185">Reference proteome</keyword>
<dbReference type="EMBL" id="QGNA01000005">
    <property type="protein sequence ID" value="PWS35108.1"/>
    <property type="molecule type" value="Genomic_DNA"/>
</dbReference>
<dbReference type="OrthoDB" id="9794694at2"/>
<dbReference type="InterPro" id="IPR000847">
    <property type="entry name" value="LysR_HTH_N"/>
</dbReference>
<dbReference type="PROSITE" id="PS50931">
    <property type="entry name" value="HTH_LYSR"/>
    <property type="match status" value="1"/>
</dbReference>
<dbReference type="Gene3D" id="1.10.10.10">
    <property type="entry name" value="Winged helix-like DNA-binding domain superfamily/Winged helix DNA-binding domain"/>
    <property type="match status" value="1"/>
</dbReference>
<dbReference type="PANTHER" id="PTHR30537">
    <property type="entry name" value="HTH-TYPE TRANSCRIPTIONAL REGULATOR"/>
    <property type="match status" value="1"/>
</dbReference>
<keyword evidence="2" id="KW-0805">Transcription regulation</keyword>
<protein>
    <submittedName>
        <fullName evidence="6">LysR family transcriptional regulator</fullName>
    </submittedName>
</protein>
<dbReference type="GO" id="GO:0003700">
    <property type="term" value="F:DNA-binding transcription factor activity"/>
    <property type="evidence" value="ECO:0007669"/>
    <property type="project" value="InterPro"/>
</dbReference>
<comment type="caution">
    <text evidence="6">The sequence shown here is derived from an EMBL/GenBank/DDBJ whole genome shotgun (WGS) entry which is preliminary data.</text>
</comment>
<feature type="domain" description="HTH lysR-type" evidence="5">
    <location>
        <begin position="6"/>
        <end position="63"/>
    </location>
</feature>
<dbReference type="GO" id="GO:0043565">
    <property type="term" value="F:sequence-specific DNA binding"/>
    <property type="evidence" value="ECO:0007669"/>
    <property type="project" value="TreeGrafter"/>
</dbReference>
<dbReference type="InterPro" id="IPR036388">
    <property type="entry name" value="WH-like_DNA-bd_sf"/>
</dbReference>
<comment type="similarity">
    <text evidence="1">Belongs to the LysR transcriptional regulatory family.</text>
</comment>
<dbReference type="Pfam" id="PF00126">
    <property type="entry name" value="HTH_1"/>
    <property type="match status" value="1"/>
</dbReference>
<dbReference type="PRINTS" id="PR00039">
    <property type="entry name" value="HTHLYSR"/>
</dbReference>
<keyword evidence="4" id="KW-0804">Transcription</keyword>
<dbReference type="InterPro" id="IPR005119">
    <property type="entry name" value="LysR_subst-bd"/>
</dbReference>
<evidence type="ECO:0000256" key="2">
    <source>
        <dbReference type="ARBA" id="ARBA00023015"/>
    </source>
</evidence>
<dbReference type="Pfam" id="PF03466">
    <property type="entry name" value="LysR_substrate"/>
    <property type="match status" value="1"/>
</dbReference>
<evidence type="ECO:0000256" key="1">
    <source>
        <dbReference type="ARBA" id="ARBA00009437"/>
    </source>
</evidence>
<keyword evidence="3" id="KW-0238">DNA-binding</keyword>
<evidence type="ECO:0000313" key="6">
    <source>
        <dbReference type="EMBL" id="PWS35108.1"/>
    </source>
</evidence>
<dbReference type="SUPFAM" id="SSF46785">
    <property type="entry name" value="Winged helix' DNA-binding domain"/>
    <property type="match status" value="1"/>
</dbReference>
<dbReference type="AlphaFoldDB" id="A0A317FC55"/>
<gene>
    <name evidence="6" type="ORF">DFH01_22570</name>
</gene>
<evidence type="ECO:0000313" key="7">
    <source>
        <dbReference type="Proteomes" id="UP000245765"/>
    </source>
</evidence>
<dbReference type="Proteomes" id="UP000245765">
    <property type="component" value="Unassembled WGS sequence"/>
</dbReference>
<sequence>MARRLPPLNGIRAFEAAARHGSFVAAAEELSVTPAAISRLVRLLEDRLGVALFERHANRLTATPAGAAYRAGLTPLLDGLARLTAEVVARPAAPVLTVGVGPTFAIRWLIPRLAAFTRAEPGIEVRIATGGAAVPFAEGWSCNIRLGAGDWPGFAADRLVSADLMPVAAPALAVRLATPADLAAATLLRVAHAPQDWPRWAEAAGVPGLAAAGPVFEFYGQALQAAADGMGVAMGIRPYVDDDIAAGRLVAPFAVTVPKGMGWYLVHRPEAATDPTFAAFRRWILRAAAAGPPGTGHPPAPAL</sequence>
<evidence type="ECO:0000256" key="3">
    <source>
        <dbReference type="ARBA" id="ARBA00023125"/>
    </source>
</evidence>
<dbReference type="GO" id="GO:0006351">
    <property type="term" value="P:DNA-templated transcription"/>
    <property type="evidence" value="ECO:0007669"/>
    <property type="project" value="TreeGrafter"/>
</dbReference>
<accession>A0A317FC55</accession>
<dbReference type="InterPro" id="IPR058163">
    <property type="entry name" value="LysR-type_TF_proteobact-type"/>
</dbReference>
<organism evidence="6 7">
    <name type="scientific">Falsiroseomonas bella</name>
    <dbReference type="NCBI Taxonomy" id="2184016"/>
    <lineage>
        <taxon>Bacteria</taxon>
        <taxon>Pseudomonadati</taxon>
        <taxon>Pseudomonadota</taxon>
        <taxon>Alphaproteobacteria</taxon>
        <taxon>Acetobacterales</taxon>
        <taxon>Roseomonadaceae</taxon>
        <taxon>Falsiroseomonas</taxon>
    </lineage>
</organism>
<dbReference type="PANTHER" id="PTHR30537:SF74">
    <property type="entry name" value="HTH-TYPE TRANSCRIPTIONAL REGULATOR TRPI"/>
    <property type="match status" value="1"/>
</dbReference>
<dbReference type="CDD" id="cd08432">
    <property type="entry name" value="PBP2_GcdR_TrpI_HvrB_AmpR_like"/>
    <property type="match status" value="1"/>
</dbReference>
<proteinExistence type="inferred from homology"/>
<reference evidence="7" key="1">
    <citation type="submission" date="2018-05" db="EMBL/GenBank/DDBJ databases">
        <authorList>
            <person name="Du Z."/>
            <person name="Wang X."/>
        </authorList>
    </citation>
    <scope>NUCLEOTIDE SEQUENCE [LARGE SCALE GENOMIC DNA]</scope>
    <source>
        <strain evidence="7">CQN31</strain>
    </source>
</reference>
<evidence type="ECO:0000256" key="4">
    <source>
        <dbReference type="ARBA" id="ARBA00023163"/>
    </source>
</evidence>
<evidence type="ECO:0000259" key="5">
    <source>
        <dbReference type="PROSITE" id="PS50931"/>
    </source>
</evidence>
<dbReference type="RefSeq" id="WP_109872751.1">
    <property type="nucleotide sequence ID" value="NZ_QGNA01000005.1"/>
</dbReference>
<dbReference type="FunFam" id="3.40.190.10:FF:000017">
    <property type="entry name" value="Glycine cleavage system transcriptional activator"/>
    <property type="match status" value="1"/>
</dbReference>
<dbReference type="InterPro" id="IPR036390">
    <property type="entry name" value="WH_DNA-bd_sf"/>
</dbReference>